<dbReference type="HOGENOM" id="CLU_014597_1_1_1"/>
<feature type="region of interest" description="Disordered" evidence="7">
    <location>
        <begin position="158"/>
        <end position="184"/>
    </location>
</feature>
<dbReference type="InterPro" id="IPR001138">
    <property type="entry name" value="Zn2Cys6_DnaBD"/>
</dbReference>
<dbReference type="PROSITE" id="PS00463">
    <property type="entry name" value="ZN2_CY6_FUNGAL_1"/>
    <property type="match status" value="1"/>
</dbReference>
<evidence type="ECO:0000256" key="7">
    <source>
        <dbReference type="SAM" id="MobiDB-lite"/>
    </source>
</evidence>
<dbReference type="EMBL" id="CP003007">
    <property type="protein sequence ID" value="AEO60880.1"/>
    <property type="molecule type" value="Genomic_DNA"/>
</dbReference>
<dbReference type="RefSeq" id="XP_003666125.1">
    <property type="nucleotide sequence ID" value="XM_003666077.1"/>
</dbReference>
<dbReference type="VEuPathDB" id="FungiDB:MYCTH_2310586"/>
<evidence type="ECO:0000256" key="5">
    <source>
        <dbReference type="ARBA" id="ARBA00023163"/>
    </source>
</evidence>
<dbReference type="GO" id="GO:0008270">
    <property type="term" value="F:zinc ion binding"/>
    <property type="evidence" value="ECO:0007669"/>
    <property type="project" value="InterPro"/>
</dbReference>
<reference evidence="9 10" key="1">
    <citation type="journal article" date="2011" name="Nat. Biotechnol.">
        <title>Comparative genomic analysis of the thermophilic biomass-degrading fungi Myceliophthora thermophila and Thielavia terrestris.</title>
        <authorList>
            <person name="Berka R.M."/>
            <person name="Grigoriev I.V."/>
            <person name="Otillar R."/>
            <person name="Salamov A."/>
            <person name="Grimwood J."/>
            <person name="Reid I."/>
            <person name="Ishmael N."/>
            <person name="John T."/>
            <person name="Darmond C."/>
            <person name="Moisan M.-C."/>
            <person name="Henrissat B."/>
            <person name="Coutinho P.M."/>
            <person name="Lombard V."/>
            <person name="Natvig D.O."/>
            <person name="Lindquist E."/>
            <person name="Schmutz J."/>
            <person name="Lucas S."/>
            <person name="Harris P."/>
            <person name="Powlowski J."/>
            <person name="Bellemare A."/>
            <person name="Taylor D."/>
            <person name="Butler G."/>
            <person name="de Vries R.P."/>
            <person name="Allijn I.E."/>
            <person name="van den Brink J."/>
            <person name="Ushinsky S."/>
            <person name="Storms R."/>
            <person name="Powell A.J."/>
            <person name="Paulsen I.T."/>
            <person name="Elbourne L.D.H."/>
            <person name="Baker S.E."/>
            <person name="Magnuson J."/>
            <person name="LaBoissiere S."/>
            <person name="Clutterbuck A.J."/>
            <person name="Martinez D."/>
            <person name="Wogulis M."/>
            <person name="de Leon A.L."/>
            <person name="Rey M.W."/>
            <person name="Tsang A."/>
        </authorList>
    </citation>
    <scope>NUCLEOTIDE SEQUENCE [LARGE SCALE GENOMIC DNA]</scope>
    <source>
        <strain evidence="10">ATCC 42464 / BCRC 31852 / DSM 1799</strain>
    </source>
</reference>
<dbReference type="AlphaFoldDB" id="G2QLQ0"/>
<keyword evidence="5" id="KW-0804">Transcription</keyword>
<dbReference type="eggNOG" id="ENOG502SIJF">
    <property type="taxonomic scope" value="Eukaryota"/>
</dbReference>
<dbReference type="InterPro" id="IPR021858">
    <property type="entry name" value="Fun_TF"/>
</dbReference>
<name>G2QLQ0_THET4</name>
<evidence type="ECO:0000256" key="3">
    <source>
        <dbReference type="ARBA" id="ARBA00023015"/>
    </source>
</evidence>
<dbReference type="GO" id="GO:0045944">
    <property type="term" value="P:positive regulation of transcription by RNA polymerase II"/>
    <property type="evidence" value="ECO:0007669"/>
    <property type="project" value="TreeGrafter"/>
</dbReference>
<dbReference type="GO" id="GO:0000976">
    <property type="term" value="F:transcription cis-regulatory region binding"/>
    <property type="evidence" value="ECO:0007669"/>
    <property type="project" value="TreeGrafter"/>
</dbReference>
<keyword evidence="4" id="KW-0238">DNA-binding</keyword>
<evidence type="ECO:0000256" key="2">
    <source>
        <dbReference type="ARBA" id="ARBA00022833"/>
    </source>
</evidence>
<dbReference type="InParanoid" id="G2QLQ0"/>
<dbReference type="SUPFAM" id="SSF57701">
    <property type="entry name" value="Zn2/Cys6 DNA-binding domain"/>
    <property type="match status" value="1"/>
</dbReference>
<keyword evidence="10" id="KW-1185">Reference proteome</keyword>
<feature type="compositionally biased region" description="Low complexity" evidence="7">
    <location>
        <begin position="107"/>
        <end position="136"/>
    </location>
</feature>
<evidence type="ECO:0000256" key="4">
    <source>
        <dbReference type="ARBA" id="ARBA00023125"/>
    </source>
</evidence>
<dbReference type="Pfam" id="PF11951">
    <property type="entry name" value="Fungal_trans_2"/>
    <property type="match status" value="1"/>
</dbReference>
<gene>
    <name evidence="9" type="ORF">MYCTH_2310586</name>
</gene>
<keyword evidence="6" id="KW-0539">Nucleus</keyword>
<sequence length="447" mass="49000">MKNRQKSRSGCQICKLRRLRCDETKPGCRNCAQKGFECPGYQQRLQWSTKHERPTTTQTRGPPNFSQLVTAASESIVSTPATTAQRSGHGGARASPVVPVFDGRTRPTTFLSPSTSASPSASGSYSSPSSSTASPPAHHEDSTVSAEAHARLAPVLNSVASNDNNAMTPTPKTEPGTPDEAEQASGLTMFQPAVDIPTFLIEHWFKSVCPSWSALDSPANPYRSLTAKLWHSSTPVFYALQSISAASLVERLPHVMRDTAQAAPRKADEAIQEELCAFSTATRPKFPTELLLSLFCMSSSTCWLEASQLGQQYLRQARAVLKVLEGWTLDSESQELLTFFKGCLIYEEMLRSVVSDGEDEIQHMLGWPEPAIRLPLVPANPHPWTGVSSEILRPFGKALALCRRSRNRWRLSGATTYRVLKGAMKDIEEAKKVEDNLFLAGVPQIIV</sequence>
<evidence type="ECO:0000313" key="10">
    <source>
        <dbReference type="Proteomes" id="UP000007322"/>
    </source>
</evidence>
<dbReference type="OMA" id="TIWRAYD"/>
<keyword evidence="3" id="KW-0805">Transcription regulation</keyword>
<dbReference type="Proteomes" id="UP000007322">
    <property type="component" value="Chromosome 6"/>
</dbReference>
<accession>G2QLQ0</accession>
<dbReference type="CDD" id="cd00067">
    <property type="entry name" value="GAL4"/>
    <property type="match status" value="1"/>
</dbReference>
<feature type="domain" description="Zn(2)-C6 fungal-type" evidence="8">
    <location>
        <begin position="10"/>
        <end position="38"/>
    </location>
</feature>
<protein>
    <recommendedName>
        <fullName evidence="8">Zn(2)-C6 fungal-type domain-containing protein</fullName>
    </recommendedName>
</protein>
<dbReference type="PROSITE" id="PS50048">
    <property type="entry name" value="ZN2_CY6_FUNGAL_2"/>
    <property type="match status" value="1"/>
</dbReference>
<dbReference type="InterPro" id="IPR036864">
    <property type="entry name" value="Zn2-C6_fun-type_DNA-bd_sf"/>
</dbReference>
<dbReference type="SMART" id="SM00066">
    <property type="entry name" value="GAL4"/>
    <property type="match status" value="1"/>
</dbReference>
<evidence type="ECO:0000259" key="8">
    <source>
        <dbReference type="PROSITE" id="PS50048"/>
    </source>
</evidence>
<dbReference type="KEGG" id="mtm:MYCTH_2310586"/>
<dbReference type="Pfam" id="PF00172">
    <property type="entry name" value="Zn_clus"/>
    <property type="match status" value="1"/>
</dbReference>
<organism evidence="9 10">
    <name type="scientific">Thermothelomyces thermophilus (strain ATCC 42464 / BCRC 31852 / DSM 1799)</name>
    <name type="common">Sporotrichum thermophile</name>
    <dbReference type="NCBI Taxonomy" id="573729"/>
    <lineage>
        <taxon>Eukaryota</taxon>
        <taxon>Fungi</taxon>
        <taxon>Dikarya</taxon>
        <taxon>Ascomycota</taxon>
        <taxon>Pezizomycotina</taxon>
        <taxon>Sordariomycetes</taxon>
        <taxon>Sordariomycetidae</taxon>
        <taxon>Sordariales</taxon>
        <taxon>Chaetomiaceae</taxon>
        <taxon>Thermothelomyces</taxon>
    </lineage>
</organism>
<dbReference type="Gene3D" id="4.10.240.10">
    <property type="entry name" value="Zn(2)-C6 fungal-type DNA-binding domain"/>
    <property type="match status" value="1"/>
</dbReference>
<evidence type="ECO:0000256" key="1">
    <source>
        <dbReference type="ARBA" id="ARBA00004123"/>
    </source>
</evidence>
<feature type="compositionally biased region" description="Polar residues" evidence="7">
    <location>
        <begin position="71"/>
        <end position="86"/>
    </location>
</feature>
<dbReference type="GeneID" id="11514184"/>
<evidence type="ECO:0000256" key="6">
    <source>
        <dbReference type="ARBA" id="ARBA00023242"/>
    </source>
</evidence>
<feature type="compositionally biased region" description="Polar residues" evidence="7">
    <location>
        <begin position="158"/>
        <end position="171"/>
    </location>
</feature>
<dbReference type="PANTHER" id="PTHR37534:SF11">
    <property type="entry name" value="ZN(II)2CYS6 TRANSCRIPTION FACTOR (EUROFUNG)"/>
    <property type="match status" value="1"/>
</dbReference>
<dbReference type="OrthoDB" id="406634at2759"/>
<dbReference type="GO" id="GO:0000981">
    <property type="term" value="F:DNA-binding transcription factor activity, RNA polymerase II-specific"/>
    <property type="evidence" value="ECO:0007669"/>
    <property type="project" value="InterPro"/>
</dbReference>
<comment type="subcellular location">
    <subcellularLocation>
        <location evidence="1">Nucleus</location>
    </subcellularLocation>
</comment>
<feature type="region of interest" description="Disordered" evidence="7">
    <location>
        <begin position="71"/>
        <end position="146"/>
    </location>
</feature>
<dbReference type="GO" id="GO:0005634">
    <property type="term" value="C:nucleus"/>
    <property type="evidence" value="ECO:0007669"/>
    <property type="project" value="UniProtKB-SubCell"/>
</dbReference>
<proteinExistence type="predicted"/>
<keyword evidence="2" id="KW-0862">Zinc</keyword>
<evidence type="ECO:0000313" key="9">
    <source>
        <dbReference type="EMBL" id="AEO60880.1"/>
    </source>
</evidence>
<dbReference type="PANTHER" id="PTHR37534">
    <property type="entry name" value="TRANSCRIPTIONAL ACTIVATOR PROTEIN UGA3"/>
    <property type="match status" value="1"/>
</dbReference>